<dbReference type="KEGG" id="eus:EUTSA_v10024586mg"/>
<keyword evidence="12" id="KW-1185">Reference proteome</keyword>
<feature type="domain" description="USP" evidence="10">
    <location>
        <begin position="185"/>
        <end position="496"/>
    </location>
</feature>
<keyword evidence="3 8" id="KW-0645">Protease</keyword>
<dbReference type="PROSITE" id="PS00973">
    <property type="entry name" value="USP_2"/>
    <property type="match status" value="1"/>
</dbReference>
<dbReference type="GO" id="GO:0006508">
    <property type="term" value="P:proteolysis"/>
    <property type="evidence" value="ECO:0007669"/>
    <property type="project" value="UniProtKB-KW"/>
</dbReference>
<feature type="region of interest" description="Disordered" evidence="9">
    <location>
        <begin position="1"/>
        <end position="31"/>
    </location>
</feature>
<keyword evidence="5 8" id="KW-0378">Hydrolase</keyword>
<dbReference type="GO" id="GO:0005829">
    <property type="term" value="C:cytosol"/>
    <property type="evidence" value="ECO:0007669"/>
    <property type="project" value="EnsemblPlants"/>
</dbReference>
<dbReference type="PANTHER" id="PTHR24006">
    <property type="entry name" value="UBIQUITIN CARBOXYL-TERMINAL HYDROLASE"/>
    <property type="match status" value="1"/>
</dbReference>
<feature type="region of interest" description="Disordered" evidence="9">
    <location>
        <begin position="664"/>
        <end position="683"/>
    </location>
</feature>
<dbReference type="Proteomes" id="UP000030689">
    <property type="component" value="Unassembled WGS sequence"/>
</dbReference>
<evidence type="ECO:0000256" key="6">
    <source>
        <dbReference type="ARBA" id="ARBA00022807"/>
    </source>
</evidence>
<dbReference type="EC" id="3.4.19.12" evidence="8"/>
<evidence type="ECO:0000256" key="3">
    <source>
        <dbReference type="ARBA" id="ARBA00022670"/>
    </source>
</evidence>
<dbReference type="FunFam" id="3.90.70.10:FF:000116">
    <property type="entry name" value="Ubiquitin carboxyl-terminal hydrolase 20"/>
    <property type="match status" value="1"/>
</dbReference>
<dbReference type="PROSITE" id="PS00972">
    <property type="entry name" value="USP_1"/>
    <property type="match status" value="1"/>
</dbReference>
<dbReference type="GO" id="GO:0016579">
    <property type="term" value="P:protein deubiquitination"/>
    <property type="evidence" value="ECO:0007669"/>
    <property type="project" value="InterPro"/>
</dbReference>
<dbReference type="InterPro" id="IPR038765">
    <property type="entry name" value="Papain-like_cys_pep_sf"/>
</dbReference>
<evidence type="ECO:0000313" key="12">
    <source>
        <dbReference type="Proteomes" id="UP000030689"/>
    </source>
</evidence>
<dbReference type="InterPro" id="IPR018200">
    <property type="entry name" value="USP_CS"/>
</dbReference>
<dbReference type="eggNOG" id="KOG1865">
    <property type="taxonomic scope" value="Eukaryota"/>
</dbReference>
<evidence type="ECO:0000256" key="2">
    <source>
        <dbReference type="ARBA" id="ARBA00009085"/>
    </source>
</evidence>
<dbReference type="GO" id="GO:0005634">
    <property type="term" value="C:nucleus"/>
    <property type="evidence" value="ECO:0007669"/>
    <property type="project" value="TreeGrafter"/>
</dbReference>
<dbReference type="OMA" id="TCDNCNE"/>
<accession>V4MGH1</accession>
<evidence type="ECO:0000256" key="7">
    <source>
        <dbReference type="ARBA" id="ARBA00037450"/>
    </source>
</evidence>
<dbReference type="EMBL" id="KI517384">
    <property type="protein sequence ID" value="ESQ55629.1"/>
    <property type="molecule type" value="Genomic_DNA"/>
</dbReference>
<evidence type="ECO:0000256" key="1">
    <source>
        <dbReference type="ARBA" id="ARBA00000707"/>
    </source>
</evidence>
<dbReference type="Gene3D" id="3.90.70.10">
    <property type="entry name" value="Cysteine proteinases"/>
    <property type="match status" value="1"/>
</dbReference>
<protein>
    <recommendedName>
        <fullName evidence="8">Ubiquitin carboxyl-terminal hydrolase</fullName>
        <ecNumber evidence="8">3.4.19.12</ecNumber>
    </recommendedName>
</protein>
<dbReference type="GO" id="GO:0004843">
    <property type="term" value="F:cysteine-type deubiquitinase activity"/>
    <property type="evidence" value="ECO:0007669"/>
    <property type="project" value="UniProtKB-UniRule"/>
</dbReference>
<comment type="function">
    <text evidence="7 8">Recognizes and hydrolyzes the peptide bond at the C-terminal Gly of ubiquitin. Involved in the processing of poly-ubiquitin precursors as well as that of ubiquitinated proteins.</text>
</comment>
<dbReference type="Gramene" id="ESQ55629">
    <property type="protein sequence ID" value="ESQ55629"/>
    <property type="gene ID" value="EUTSA_v10024586mg"/>
</dbReference>
<evidence type="ECO:0000256" key="4">
    <source>
        <dbReference type="ARBA" id="ARBA00022786"/>
    </source>
</evidence>
<dbReference type="InterPro" id="IPR028889">
    <property type="entry name" value="USP"/>
</dbReference>
<dbReference type="PANTHER" id="PTHR24006:SF747">
    <property type="entry name" value="UBIQUITIN CARBOXYL-TERMINAL HYDROLASE 20"/>
    <property type="match status" value="1"/>
</dbReference>
<evidence type="ECO:0000256" key="8">
    <source>
        <dbReference type="RuleBase" id="RU366025"/>
    </source>
</evidence>
<dbReference type="STRING" id="72664.V4MGH1"/>
<keyword evidence="6 8" id="KW-0788">Thiol protease</keyword>
<feature type="compositionally biased region" description="Polar residues" evidence="9">
    <location>
        <begin position="60"/>
        <end position="80"/>
    </location>
</feature>
<reference evidence="11 12" key="1">
    <citation type="journal article" date="2013" name="Front. Plant Sci.">
        <title>The Reference Genome of the Halophytic Plant Eutrema salsugineum.</title>
        <authorList>
            <person name="Yang R."/>
            <person name="Jarvis D.E."/>
            <person name="Chen H."/>
            <person name="Beilstein M.A."/>
            <person name="Grimwood J."/>
            <person name="Jenkins J."/>
            <person name="Shu S."/>
            <person name="Prochnik S."/>
            <person name="Xin M."/>
            <person name="Ma C."/>
            <person name="Schmutz J."/>
            <person name="Wing R.A."/>
            <person name="Mitchell-Olds T."/>
            <person name="Schumaker K.S."/>
            <person name="Wang X."/>
        </authorList>
    </citation>
    <scope>NUCLEOTIDE SEQUENCE [LARGE SCALE GENOMIC DNA]</scope>
</reference>
<evidence type="ECO:0000256" key="9">
    <source>
        <dbReference type="SAM" id="MobiDB-lite"/>
    </source>
</evidence>
<organism evidence="11 12">
    <name type="scientific">Eutrema salsugineum</name>
    <name type="common">Saltwater cress</name>
    <name type="synonym">Sisymbrium salsugineum</name>
    <dbReference type="NCBI Taxonomy" id="72664"/>
    <lineage>
        <taxon>Eukaryota</taxon>
        <taxon>Viridiplantae</taxon>
        <taxon>Streptophyta</taxon>
        <taxon>Embryophyta</taxon>
        <taxon>Tracheophyta</taxon>
        <taxon>Spermatophyta</taxon>
        <taxon>Magnoliopsida</taxon>
        <taxon>eudicotyledons</taxon>
        <taxon>Gunneridae</taxon>
        <taxon>Pentapetalae</taxon>
        <taxon>rosids</taxon>
        <taxon>malvids</taxon>
        <taxon>Brassicales</taxon>
        <taxon>Brassicaceae</taxon>
        <taxon>Eutremeae</taxon>
        <taxon>Eutrema</taxon>
    </lineage>
</organism>
<name>V4MGH1_EUTSA</name>
<keyword evidence="4 8" id="KW-0833">Ubl conjugation pathway</keyword>
<proteinExistence type="inferred from homology"/>
<evidence type="ECO:0000313" key="11">
    <source>
        <dbReference type="EMBL" id="ESQ55629.1"/>
    </source>
</evidence>
<sequence length="683" mass="76499">MLMADSDVSSSVIHRSPLIPNPVETLDESSSPIASIGAHAVQSLALSSPNRDRDDDDLGSLSTEPSTPPRNSVGSSSAPLNETLIFSSPVSSERGECNDTQIVSSESQNQPEGNDNNSLQMIESTSQAQDEIDEIFKDPWTSNGYETDDDSSTDWNQGLKWWRKQPSKPMWRCMPEPMKIAGVGAGLWNLGNSCFVNSVLQCLTHTVPLIESLCLSKSQDPCNCGNVFCVRKTLRGHIIGALTTSEYSISPLLFLNNLCCILHTTTDFSPDFRRYQQEDAHEFLQAFLDKLDRCCFDPRSDRGDASSQDANIVQHVFGGRLVSGLRCCSCNSVSETFEESLGLSLEIEDVDDLSSALNSFTRVEKLEEQLTCDNCNEQVSKEKQLLLDKLPLVATFHLKRFKNNGYFMEKIFNDVRVPLEIDLQPYMSSNQENEVATKYYLYALVKHYGSLVYGHYVSYVRSAPTIWHRFDDKQVTRIEEDSVLADDSYILFYAREGTPCFSTAYEEVQPLLEASLQYSSPKSVLDPTNGECLSEISYENVYQSKKQDVKTDENPVSVSNEADEDVYLSSGEDFPMEELLDMSDDSYNPCLKKKEPDSFLAFERAATGHDDSVPLLMAQSQDSSEGTFQIQHEQMELAKNQEEEKACRQPLVIDLSRKPLPRARHLDQAISRIGSPPKKLKTA</sequence>
<comment type="similarity">
    <text evidence="2 8">Belongs to the peptidase C19 family.</text>
</comment>
<dbReference type="SUPFAM" id="SSF54001">
    <property type="entry name" value="Cysteine proteinases"/>
    <property type="match status" value="1"/>
</dbReference>
<dbReference type="InterPro" id="IPR001394">
    <property type="entry name" value="Peptidase_C19_UCH"/>
</dbReference>
<evidence type="ECO:0000256" key="5">
    <source>
        <dbReference type="ARBA" id="ARBA00022801"/>
    </source>
</evidence>
<dbReference type="PROSITE" id="PS50235">
    <property type="entry name" value="USP_3"/>
    <property type="match status" value="1"/>
</dbReference>
<evidence type="ECO:0000259" key="10">
    <source>
        <dbReference type="PROSITE" id="PS50235"/>
    </source>
</evidence>
<gene>
    <name evidence="11" type="ORF">EUTSA_v10024586mg</name>
</gene>
<dbReference type="Pfam" id="PF00443">
    <property type="entry name" value="UCH"/>
    <property type="match status" value="1"/>
</dbReference>
<comment type="catalytic activity">
    <reaction evidence="1 8">
        <text>Thiol-dependent hydrolysis of ester, thioester, amide, peptide and isopeptide bonds formed by the C-terminal Gly of ubiquitin (a 76-residue protein attached to proteins as an intracellular targeting signal).</text>
        <dbReference type="EC" id="3.4.19.12"/>
    </reaction>
</comment>
<feature type="region of interest" description="Disordered" evidence="9">
    <location>
        <begin position="43"/>
        <end position="80"/>
    </location>
</feature>
<dbReference type="InterPro" id="IPR050164">
    <property type="entry name" value="Peptidase_C19"/>
</dbReference>
<dbReference type="AlphaFoldDB" id="V4MGH1"/>